<dbReference type="SUPFAM" id="SSF51430">
    <property type="entry name" value="NAD(P)-linked oxidoreductase"/>
    <property type="match status" value="1"/>
</dbReference>
<dbReference type="PIRSF" id="PIRSF000097">
    <property type="entry name" value="AKR"/>
    <property type="match status" value="1"/>
</dbReference>
<evidence type="ECO:0000256" key="6">
    <source>
        <dbReference type="PIRSR" id="PIRSR000097-3"/>
    </source>
</evidence>
<dbReference type="FunFam" id="3.20.20.100:FF:000015">
    <property type="entry name" value="Oxidoreductase, aldo/keto reductase family"/>
    <property type="match status" value="1"/>
</dbReference>
<dbReference type="PANTHER" id="PTHR43827">
    <property type="entry name" value="2,5-DIKETO-D-GLUCONIC ACID REDUCTASE"/>
    <property type="match status" value="1"/>
</dbReference>
<dbReference type="PRINTS" id="PR00069">
    <property type="entry name" value="ALDKETRDTASE"/>
</dbReference>
<dbReference type="STRING" id="134849.SAMN05443668_11073"/>
<dbReference type="OrthoDB" id="9804790at2"/>
<comment type="similarity">
    <text evidence="1">Belongs to the aldo/keto reductase family.</text>
</comment>
<keyword evidence="9" id="KW-1185">Reference proteome</keyword>
<protein>
    <submittedName>
        <fullName evidence="8">Aldo/keto reductase</fullName>
    </submittedName>
</protein>
<dbReference type="InterPro" id="IPR036812">
    <property type="entry name" value="NAD(P)_OxRdtase_dom_sf"/>
</dbReference>
<dbReference type="Pfam" id="PF00248">
    <property type="entry name" value="Aldo_ket_red"/>
    <property type="match status" value="1"/>
</dbReference>
<dbReference type="GO" id="GO:0016616">
    <property type="term" value="F:oxidoreductase activity, acting on the CH-OH group of donors, NAD or NADP as acceptor"/>
    <property type="evidence" value="ECO:0007669"/>
    <property type="project" value="UniProtKB-ARBA"/>
</dbReference>
<dbReference type="AlphaFoldDB" id="A0A1M7RDL2"/>
<keyword evidence="3" id="KW-0560">Oxidoreductase</keyword>
<feature type="active site" description="Proton donor" evidence="4">
    <location>
        <position position="51"/>
    </location>
</feature>
<feature type="binding site" evidence="5">
    <location>
        <position position="107"/>
    </location>
    <ligand>
        <name>substrate</name>
    </ligand>
</feature>
<name>A0A1M7RDL2_9ACTN</name>
<dbReference type="InterPro" id="IPR020471">
    <property type="entry name" value="AKR"/>
</dbReference>
<dbReference type="EMBL" id="FRCS01000010">
    <property type="protein sequence ID" value="SHN44128.1"/>
    <property type="molecule type" value="Genomic_DNA"/>
</dbReference>
<dbReference type="InterPro" id="IPR018170">
    <property type="entry name" value="Aldo/ket_reductase_CS"/>
</dbReference>
<organism evidence="8 9">
    <name type="scientific">Cryptosporangium aurantiacum</name>
    <dbReference type="NCBI Taxonomy" id="134849"/>
    <lineage>
        <taxon>Bacteria</taxon>
        <taxon>Bacillati</taxon>
        <taxon>Actinomycetota</taxon>
        <taxon>Actinomycetes</taxon>
        <taxon>Cryptosporangiales</taxon>
        <taxon>Cryptosporangiaceae</taxon>
        <taxon>Cryptosporangium</taxon>
    </lineage>
</organism>
<gene>
    <name evidence="8" type="ORF">SAMN05443668_11073</name>
</gene>
<dbReference type="PROSITE" id="PS00798">
    <property type="entry name" value="ALDOKETO_REDUCTASE_1"/>
    <property type="match status" value="1"/>
</dbReference>
<reference evidence="8 9" key="1">
    <citation type="submission" date="2016-11" db="EMBL/GenBank/DDBJ databases">
        <authorList>
            <person name="Jaros S."/>
            <person name="Januszkiewicz K."/>
            <person name="Wedrychowicz H."/>
        </authorList>
    </citation>
    <scope>NUCLEOTIDE SEQUENCE [LARGE SCALE GENOMIC DNA]</scope>
    <source>
        <strain evidence="8 9">DSM 46144</strain>
    </source>
</reference>
<dbReference type="PROSITE" id="PS00062">
    <property type="entry name" value="ALDOKETO_REDUCTASE_2"/>
    <property type="match status" value="1"/>
</dbReference>
<dbReference type="RefSeq" id="WP_073261128.1">
    <property type="nucleotide sequence ID" value="NZ_FRCS01000010.1"/>
</dbReference>
<evidence type="ECO:0000313" key="9">
    <source>
        <dbReference type="Proteomes" id="UP000184440"/>
    </source>
</evidence>
<proteinExistence type="inferred from homology"/>
<evidence type="ECO:0000256" key="2">
    <source>
        <dbReference type="ARBA" id="ARBA00022857"/>
    </source>
</evidence>
<sequence>MGDVPYLTLNNGVRIPQLGFGVWQVPADEVVGPVRTALETGYRHIDTAAAYGNEEGVGQAIRESGVPREDIFVTTKLWNADHGRAADAFDASLKRLGLDYVDLYLIHWPRPDQDLYVQAYQAMEKVLAEGRAKAIGVSNFHQSHLDRLLAETDIVPAVNQIELHPGFNQDALRAYNAQHGILTEAWSPIGQGQGLLDEPQLAAIADEVGRTPAQVVLRWHIQLGNIVFPKSVTPSRIRENFEIFDFELNDDQVAAISTLPGGRIGANPDTATF</sequence>
<feature type="site" description="Lowers pKa of active site Tyr" evidence="6">
    <location>
        <position position="76"/>
    </location>
</feature>
<evidence type="ECO:0000256" key="4">
    <source>
        <dbReference type="PIRSR" id="PIRSR000097-1"/>
    </source>
</evidence>
<dbReference type="InterPro" id="IPR023210">
    <property type="entry name" value="NADP_OxRdtase_dom"/>
</dbReference>
<dbReference type="PANTHER" id="PTHR43827:SF3">
    <property type="entry name" value="NADP-DEPENDENT OXIDOREDUCTASE DOMAIN-CONTAINING PROTEIN"/>
    <property type="match status" value="1"/>
</dbReference>
<evidence type="ECO:0000256" key="1">
    <source>
        <dbReference type="ARBA" id="ARBA00007905"/>
    </source>
</evidence>
<dbReference type="Proteomes" id="UP000184440">
    <property type="component" value="Unassembled WGS sequence"/>
</dbReference>
<evidence type="ECO:0000256" key="3">
    <source>
        <dbReference type="ARBA" id="ARBA00023002"/>
    </source>
</evidence>
<evidence type="ECO:0000256" key="5">
    <source>
        <dbReference type="PIRSR" id="PIRSR000097-2"/>
    </source>
</evidence>
<keyword evidence="2" id="KW-0521">NADP</keyword>
<dbReference type="Gene3D" id="3.20.20.100">
    <property type="entry name" value="NADP-dependent oxidoreductase domain"/>
    <property type="match status" value="1"/>
</dbReference>
<evidence type="ECO:0000313" key="8">
    <source>
        <dbReference type="EMBL" id="SHN44128.1"/>
    </source>
</evidence>
<evidence type="ECO:0000259" key="7">
    <source>
        <dbReference type="Pfam" id="PF00248"/>
    </source>
</evidence>
<accession>A0A1M7RDL2</accession>
<feature type="domain" description="NADP-dependent oxidoreductase" evidence="7">
    <location>
        <begin position="18"/>
        <end position="257"/>
    </location>
</feature>